<feature type="transmembrane region" description="Helical" evidence="1">
    <location>
        <begin position="37"/>
        <end position="58"/>
    </location>
</feature>
<dbReference type="RefSeq" id="WP_159172843.1">
    <property type="nucleotide sequence ID" value="NZ_LR732308.1"/>
</dbReference>
<keyword evidence="1" id="KW-0472">Membrane</keyword>
<accession>A0A653I4W9</accession>
<evidence type="ECO:0000256" key="1">
    <source>
        <dbReference type="SAM" id="Phobius"/>
    </source>
</evidence>
<proteinExistence type="predicted"/>
<evidence type="ECO:0000313" key="3">
    <source>
        <dbReference type="Proteomes" id="UP000439752"/>
    </source>
</evidence>
<dbReference type="AlphaFoldDB" id="A0A653I4W9"/>
<keyword evidence="3" id="KW-1185">Reference proteome</keyword>
<gene>
    <name evidence="2" type="ORF">EXIGUO9Y_130085</name>
</gene>
<sequence>MLTLTGLRLLNFLSFLFVLLARVVWHKTPTELPLAIMPAPFVDAVLGVLYTTLLIWCIRPVRSYPADRTLILDISGWFSLTMIGLGASSIVGPPWELVLMTVSFISLCLIYSKIQQHPNRSPWMRSPFSVFLAWSSVQILILPFRILRDFRFEELFGLSVSLWTSIMLIVFAGGVLVFSWFHSDWVFGVVMIWFYSGLFFNDRLTWTQEWITVIATVAVAIVTVVVFRRRQKIFSEQKTPVS</sequence>
<feature type="transmembrane region" description="Helical" evidence="1">
    <location>
        <begin position="97"/>
        <end position="114"/>
    </location>
</feature>
<keyword evidence="1" id="KW-0812">Transmembrane</keyword>
<feature type="transmembrane region" description="Helical" evidence="1">
    <location>
        <begin position="210"/>
        <end position="227"/>
    </location>
</feature>
<feature type="transmembrane region" description="Helical" evidence="1">
    <location>
        <begin position="126"/>
        <end position="144"/>
    </location>
</feature>
<feature type="transmembrane region" description="Helical" evidence="1">
    <location>
        <begin position="7"/>
        <end position="25"/>
    </location>
</feature>
<dbReference type="EMBL" id="CABWKQ010000005">
    <property type="protein sequence ID" value="VWX33788.1"/>
    <property type="molecule type" value="Genomic_DNA"/>
</dbReference>
<feature type="transmembrane region" description="Helical" evidence="1">
    <location>
        <begin position="70"/>
        <end position="91"/>
    </location>
</feature>
<reference evidence="2 3" key="1">
    <citation type="submission" date="2019-10" db="EMBL/GenBank/DDBJ databases">
        <authorList>
            <person name="Karimi E."/>
        </authorList>
    </citation>
    <scope>NUCLEOTIDE SEQUENCE [LARGE SCALE GENOMIC DNA]</scope>
    <source>
        <strain evidence="2">Exiguobacterium sp. 9Y</strain>
    </source>
</reference>
<dbReference type="Proteomes" id="UP000439752">
    <property type="component" value="Unassembled WGS sequence"/>
</dbReference>
<protein>
    <submittedName>
        <fullName evidence="2">Uncharacterized protein</fullName>
    </submittedName>
</protein>
<name>A0A653I4W9_9BACL</name>
<organism evidence="2 3">
    <name type="scientific">Exiguobacterium oxidotolerans</name>
    <dbReference type="NCBI Taxonomy" id="223958"/>
    <lineage>
        <taxon>Bacteria</taxon>
        <taxon>Bacillati</taxon>
        <taxon>Bacillota</taxon>
        <taxon>Bacilli</taxon>
        <taxon>Bacillales</taxon>
        <taxon>Bacillales Family XII. Incertae Sedis</taxon>
        <taxon>Exiguobacterium</taxon>
    </lineage>
</organism>
<feature type="transmembrane region" description="Helical" evidence="1">
    <location>
        <begin position="185"/>
        <end position="204"/>
    </location>
</feature>
<keyword evidence="1" id="KW-1133">Transmembrane helix</keyword>
<evidence type="ECO:0000313" key="2">
    <source>
        <dbReference type="EMBL" id="VWX33788.1"/>
    </source>
</evidence>
<feature type="transmembrane region" description="Helical" evidence="1">
    <location>
        <begin position="156"/>
        <end position="178"/>
    </location>
</feature>